<organism evidence="1 2">
    <name type="scientific">Ixodes persulcatus</name>
    <name type="common">Taiga tick</name>
    <dbReference type="NCBI Taxonomy" id="34615"/>
    <lineage>
        <taxon>Eukaryota</taxon>
        <taxon>Metazoa</taxon>
        <taxon>Ecdysozoa</taxon>
        <taxon>Arthropoda</taxon>
        <taxon>Chelicerata</taxon>
        <taxon>Arachnida</taxon>
        <taxon>Acari</taxon>
        <taxon>Parasitiformes</taxon>
        <taxon>Ixodida</taxon>
        <taxon>Ixodoidea</taxon>
        <taxon>Ixodidae</taxon>
        <taxon>Ixodinae</taxon>
        <taxon>Ixodes</taxon>
    </lineage>
</organism>
<gene>
    <name evidence="1" type="ORF">HPB47_013967</name>
</gene>
<dbReference type="EMBL" id="JABSTQ010002235">
    <property type="protein sequence ID" value="KAG0444286.1"/>
    <property type="molecule type" value="Genomic_DNA"/>
</dbReference>
<accession>A0AC60QY96</accession>
<evidence type="ECO:0000313" key="1">
    <source>
        <dbReference type="EMBL" id="KAG0444286.1"/>
    </source>
</evidence>
<dbReference type="Proteomes" id="UP000805193">
    <property type="component" value="Unassembled WGS sequence"/>
</dbReference>
<comment type="caution">
    <text evidence="1">The sequence shown here is derived from an EMBL/GenBank/DDBJ whole genome shotgun (WGS) entry which is preliminary data.</text>
</comment>
<keyword evidence="2" id="KW-1185">Reference proteome</keyword>
<name>A0AC60QY96_IXOPE</name>
<sequence>MPSTCADIGCANRGSQDLGISYHRFPLNDPELLKAWMEKLPCRDWKISTWSKLCSLHFVDNCLYQLTIRRTSGKEVCQRCSALQQARQNGHLGSDQDRSLTRPSFCASDRSTGIGLNLQRGSLDRRLIS</sequence>
<evidence type="ECO:0000313" key="2">
    <source>
        <dbReference type="Proteomes" id="UP000805193"/>
    </source>
</evidence>
<reference evidence="1 2" key="1">
    <citation type="journal article" date="2020" name="Cell">
        <title>Large-Scale Comparative Analyses of Tick Genomes Elucidate Their Genetic Diversity and Vector Capacities.</title>
        <authorList>
            <consortium name="Tick Genome and Microbiome Consortium (TIGMIC)"/>
            <person name="Jia N."/>
            <person name="Wang J."/>
            <person name="Shi W."/>
            <person name="Du L."/>
            <person name="Sun Y."/>
            <person name="Zhan W."/>
            <person name="Jiang J.F."/>
            <person name="Wang Q."/>
            <person name="Zhang B."/>
            <person name="Ji P."/>
            <person name="Bell-Sakyi L."/>
            <person name="Cui X.M."/>
            <person name="Yuan T.T."/>
            <person name="Jiang B.G."/>
            <person name="Yang W.F."/>
            <person name="Lam T.T."/>
            <person name="Chang Q.C."/>
            <person name="Ding S.J."/>
            <person name="Wang X.J."/>
            <person name="Zhu J.G."/>
            <person name="Ruan X.D."/>
            <person name="Zhao L."/>
            <person name="Wei J.T."/>
            <person name="Ye R.Z."/>
            <person name="Que T.C."/>
            <person name="Du C.H."/>
            <person name="Zhou Y.H."/>
            <person name="Cheng J.X."/>
            <person name="Dai P.F."/>
            <person name="Guo W.B."/>
            <person name="Han X.H."/>
            <person name="Huang E.J."/>
            <person name="Li L.F."/>
            <person name="Wei W."/>
            <person name="Gao Y.C."/>
            <person name="Liu J.Z."/>
            <person name="Shao H.Z."/>
            <person name="Wang X."/>
            <person name="Wang C.C."/>
            <person name="Yang T.C."/>
            <person name="Huo Q.B."/>
            <person name="Li W."/>
            <person name="Chen H.Y."/>
            <person name="Chen S.E."/>
            <person name="Zhou L.G."/>
            <person name="Ni X.B."/>
            <person name="Tian J.H."/>
            <person name="Sheng Y."/>
            <person name="Liu T."/>
            <person name="Pan Y.S."/>
            <person name="Xia L.Y."/>
            <person name="Li J."/>
            <person name="Zhao F."/>
            <person name="Cao W.C."/>
        </authorList>
    </citation>
    <scope>NUCLEOTIDE SEQUENCE [LARGE SCALE GENOMIC DNA]</scope>
    <source>
        <strain evidence="1">Iper-2018</strain>
    </source>
</reference>
<protein>
    <submittedName>
        <fullName evidence="1">Uncharacterized protein</fullName>
    </submittedName>
</protein>
<proteinExistence type="predicted"/>